<organism evidence="3 4">
    <name type="scientific">Trematosphaeria pertusa</name>
    <dbReference type="NCBI Taxonomy" id="390896"/>
    <lineage>
        <taxon>Eukaryota</taxon>
        <taxon>Fungi</taxon>
        <taxon>Dikarya</taxon>
        <taxon>Ascomycota</taxon>
        <taxon>Pezizomycotina</taxon>
        <taxon>Dothideomycetes</taxon>
        <taxon>Pleosporomycetidae</taxon>
        <taxon>Pleosporales</taxon>
        <taxon>Massarineae</taxon>
        <taxon>Trematosphaeriaceae</taxon>
        <taxon>Trematosphaeria</taxon>
    </lineage>
</organism>
<dbReference type="AlphaFoldDB" id="A0A6A6I732"/>
<keyword evidence="2" id="KW-1133">Transmembrane helix</keyword>
<proteinExistence type="predicted"/>
<keyword evidence="4" id="KW-1185">Reference proteome</keyword>
<evidence type="ECO:0000313" key="4">
    <source>
        <dbReference type="Proteomes" id="UP000800094"/>
    </source>
</evidence>
<feature type="transmembrane region" description="Helical" evidence="2">
    <location>
        <begin position="137"/>
        <end position="158"/>
    </location>
</feature>
<sequence length="308" mass="34544">MIGEGRREDAVFRFTAAGGSMCVTLQREEDVNDVAREEPYFILQCNLLPRCYTTCETHKTRTLLATLPLSLTNTCIYISKPESTSIPYTTSLLASHKRYEITMGGNTSKPCYSFSCWDKRSIDIPHDEVLDDLYGSWASYAFFVLLLILIGAVGYLAWAVRQDANERRILRRWRQGFEANMAQKNKIEKIEDLFAQLKIEAGDEGKSSNTNDHNITSVTRAPASDSDKMNADENEDGMPRLMERSSVPRWEWLDGLIAKLKGSEESGADVADIQELRKSAAHAAPTTASLLTGIADILEFEMLHFAPD</sequence>
<dbReference type="GeneID" id="54589011"/>
<reference evidence="3" key="1">
    <citation type="journal article" date="2020" name="Stud. Mycol.">
        <title>101 Dothideomycetes genomes: a test case for predicting lifestyles and emergence of pathogens.</title>
        <authorList>
            <person name="Haridas S."/>
            <person name="Albert R."/>
            <person name="Binder M."/>
            <person name="Bloem J."/>
            <person name="Labutti K."/>
            <person name="Salamov A."/>
            <person name="Andreopoulos B."/>
            <person name="Baker S."/>
            <person name="Barry K."/>
            <person name="Bills G."/>
            <person name="Bluhm B."/>
            <person name="Cannon C."/>
            <person name="Castanera R."/>
            <person name="Culley D."/>
            <person name="Daum C."/>
            <person name="Ezra D."/>
            <person name="Gonzalez J."/>
            <person name="Henrissat B."/>
            <person name="Kuo A."/>
            <person name="Liang C."/>
            <person name="Lipzen A."/>
            <person name="Lutzoni F."/>
            <person name="Magnuson J."/>
            <person name="Mondo S."/>
            <person name="Nolan M."/>
            <person name="Ohm R."/>
            <person name="Pangilinan J."/>
            <person name="Park H.-J."/>
            <person name="Ramirez L."/>
            <person name="Alfaro M."/>
            <person name="Sun H."/>
            <person name="Tritt A."/>
            <person name="Yoshinaga Y."/>
            <person name="Zwiers L.-H."/>
            <person name="Turgeon B."/>
            <person name="Goodwin S."/>
            <person name="Spatafora J."/>
            <person name="Crous P."/>
            <person name="Grigoriev I."/>
        </authorList>
    </citation>
    <scope>NUCLEOTIDE SEQUENCE</scope>
    <source>
        <strain evidence="3">CBS 122368</strain>
    </source>
</reference>
<dbReference type="Proteomes" id="UP000800094">
    <property type="component" value="Unassembled WGS sequence"/>
</dbReference>
<protein>
    <submittedName>
        <fullName evidence="3">Uncharacterized protein</fullName>
    </submittedName>
</protein>
<dbReference type="EMBL" id="ML987198">
    <property type="protein sequence ID" value="KAF2246364.1"/>
    <property type="molecule type" value="Genomic_DNA"/>
</dbReference>
<gene>
    <name evidence="3" type="ORF">BU26DRAFT_606646</name>
</gene>
<feature type="compositionally biased region" description="Polar residues" evidence="1">
    <location>
        <begin position="207"/>
        <end position="219"/>
    </location>
</feature>
<feature type="region of interest" description="Disordered" evidence="1">
    <location>
        <begin position="204"/>
        <end position="238"/>
    </location>
</feature>
<feature type="compositionally biased region" description="Basic and acidic residues" evidence="1">
    <location>
        <begin position="225"/>
        <end position="238"/>
    </location>
</feature>
<name>A0A6A6I732_9PLEO</name>
<keyword evidence="2" id="KW-0472">Membrane</keyword>
<evidence type="ECO:0000313" key="3">
    <source>
        <dbReference type="EMBL" id="KAF2246364.1"/>
    </source>
</evidence>
<accession>A0A6A6I732</accession>
<evidence type="ECO:0000256" key="1">
    <source>
        <dbReference type="SAM" id="MobiDB-lite"/>
    </source>
</evidence>
<evidence type="ECO:0000256" key="2">
    <source>
        <dbReference type="SAM" id="Phobius"/>
    </source>
</evidence>
<keyword evidence="2" id="KW-0812">Transmembrane</keyword>
<dbReference type="RefSeq" id="XP_033681368.1">
    <property type="nucleotide sequence ID" value="XM_033835681.1"/>
</dbReference>